<organism evidence="6 7">
    <name type="scientific">Teredinibacter turnerae (strain ATCC 39867 / T7901)</name>
    <dbReference type="NCBI Taxonomy" id="377629"/>
    <lineage>
        <taxon>Bacteria</taxon>
        <taxon>Pseudomonadati</taxon>
        <taxon>Pseudomonadota</taxon>
        <taxon>Gammaproteobacteria</taxon>
        <taxon>Cellvibrionales</taxon>
        <taxon>Cellvibrionaceae</taxon>
        <taxon>Teredinibacter</taxon>
    </lineage>
</organism>
<dbReference type="Proteomes" id="UP000009080">
    <property type="component" value="Chromosome"/>
</dbReference>
<dbReference type="GO" id="GO:0006545">
    <property type="term" value="P:glycine biosynthetic process"/>
    <property type="evidence" value="ECO:0007669"/>
    <property type="project" value="TreeGrafter"/>
</dbReference>
<comment type="similarity">
    <text evidence="2">Belongs to the threonine aldolase family.</text>
</comment>
<sequence length="353" mass="38986">MAQRLQELIPLASKFDQPDVYGKGAIINEFETQVAEIVGQPAALFLPSGTMAQPMALRIWAEHKGNPRVAFHPTSHLELHEQHAYAELHQLEAVLVGDLASVVSLADLQQITDPVAAVLLELPMREIGGQLPTWAELQAQSQWAKENDIALHMDGARVWSCPSYYQRSLAEIGNLFDSVYVSFYKDLDGISGAMLCGPEDFIQQARIWLRRCGGNLYAMYPDILAARLGLEKQLPRMPEYVAKTEKLARCFAAHPVFQIIPEQPPCNLFHLVVNLPAELLMPQVIACMQASGVAILPLPRSGESHSCFEITIGDAALAMSDEQWQVAISYLSDRIAAIQSDEPGNYSEVPINS</sequence>
<dbReference type="GO" id="GO:0008732">
    <property type="term" value="F:L-allo-threonine aldolase activity"/>
    <property type="evidence" value="ECO:0007669"/>
    <property type="project" value="TreeGrafter"/>
</dbReference>
<dbReference type="InterPro" id="IPR015422">
    <property type="entry name" value="PyrdxlP-dep_Trfase_small"/>
</dbReference>
<dbReference type="GO" id="GO:0006567">
    <property type="term" value="P:L-threonine catabolic process"/>
    <property type="evidence" value="ECO:0007669"/>
    <property type="project" value="TreeGrafter"/>
</dbReference>
<dbReference type="InterPro" id="IPR015421">
    <property type="entry name" value="PyrdxlP-dep_Trfase_major"/>
</dbReference>
<dbReference type="Gene3D" id="3.40.640.10">
    <property type="entry name" value="Type I PLP-dependent aspartate aminotransferase-like (Major domain)"/>
    <property type="match status" value="1"/>
</dbReference>
<gene>
    <name evidence="6" type="ordered locus">TERTU_4531</name>
</gene>
<dbReference type="eggNOG" id="COG2008">
    <property type="taxonomic scope" value="Bacteria"/>
</dbReference>
<evidence type="ECO:0000256" key="4">
    <source>
        <dbReference type="ARBA" id="ARBA00022898"/>
    </source>
</evidence>
<dbReference type="SUPFAM" id="SSF53383">
    <property type="entry name" value="PLP-dependent transferases"/>
    <property type="match status" value="1"/>
</dbReference>
<proteinExistence type="inferred from homology"/>
<keyword evidence="4" id="KW-0663">Pyridoxal phosphate</keyword>
<dbReference type="PANTHER" id="PTHR48097:SF9">
    <property type="entry name" value="L-THREONINE ALDOLASE"/>
    <property type="match status" value="1"/>
</dbReference>
<dbReference type="Pfam" id="PF01212">
    <property type="entry name" value="Beta_elim_lyase"/>
    <property type="match status" value="1"/>
</dbReference>
<dbReference type="AlphaFoldDB" id="C5BJP6"/>
<dbReference type="STRING" id="377629.TERTU_4531"/>
<dbReference type="HOGENOM" id="CLU_029381_4_0_6"/>
<evidence type="ECO:0000313" key="6">
    <source>
        <dbReference type="EMBL" id="ACR14443.1"/>
    </source>
</evidence>
<keyword evidence="7" id="KW-1185">Reference proteome</keyword>
<feature type="domain" description="Aromatic amino acid beta-eliminating lyase/threonine aldolase" evidence="5">
    <location>
        <begin position="19"/>
        <end position="258"/>
    </location>
</feature>
<evidence type="ECO:0000256" key="3">
    <source>
        <dbReference type="ARBA" id="ARBA00011881"/>
    </source>
</evidence>
<evidence type="ECO:0000313" key="7">
    <source>
        <dbReference type="Proteomes" id="UP000009080"/>
    </source>
</evidence>
<evidence type="ECO:0000256" key="2">
    <source>
        <dbReference type="ARBA" id="ARBA00006966"/>
    </source>
</evidence>
<dbReference type="Gene3D" id="3.90.1150.10">
    <property type="entry name" value="Aspartate Aminotransferase, domain 1"/>
    <property type="match status" value="1"/>
</dbReference>
<dbReference type="GO" id="GO:0005829">
    <property type="term" value="C:cytosol"/>
    <property type="evidence" value="ECO:0007669"/>
    <property type="project" value="TreeGrafter"/>
</dbReference>
<protein>
    <submittedName>
        <fullName evidence="6">Threonine aldolase family protein</fullName>
    </submittedName>
</protein>
<comment type="subunit">
    <text evidence="3">Homotetramer.</text>
</comment>
<comment type="cofactor">
    <cofactor evidence="1">
        <name>pyridoxal 5'-phosphate</name>
        <dbReference type="ChEBI" id="CHEBI:597326"/>
    </cofactor>
</comment>
<dbReference type="InterPro" id="IPR015424">
    <property type="entry name" value="PyrdxlP-dep_Trfase"/>
</dbReference>
<dbReference type="KEGG" id="ttu:TERTU_4531"/>
<evidence type="ECO:0000256" key="1">
    <source>
        <dbReference type="ARBA" id="ARBA00001933"/>
    </source>
</evidence>
<evidence type="ECO:0000259" key="5">
    <source>
        <dbReference type="Pfam" id="PF01212"/>
    </source>
</evidence>
<dbReference type="InterPro" id="IPR001597">
    <property type="entry name" value="ArAA_b-elim_lyase/Thr_aldolase"/>
</dbReference>
<dbReference type="PANTHER" id="PTHR48097">
    <property type="entry name" value="L-THREONINE ALDOLASE-RELATED"/>
    <property type="match status" value="1"/>
</dbReference>
<reference evidence="6 7" key="1">
    <citation type="journal article" date="2009" name="PLoS ONE">
        <title>The complete genome of Teredinibacter turnerae T7901: an intracellular endosymbiont of marine wood-boring bivalves (shipworms).</title>
        <authorList>
            <person name="Yang J.C."/>
            <person name="Madupu R."/>
            <person name="Durkin A.S."/>
            <person name="Ekborg N.A."/>
            <person name="Pedamallu C.S."/>
            <person name="Hostetler J.B."/>
            <person name="Radune D."/>
            <person name="Toms B.S."/>
            <person name="Henrissat B."/>
            <person name="Coutinho P.M."/>
            <person name="Schwarz S."/>
            <person name="Field L."/>
            <person name="Trindade-Silva A.E."/>
            <person name="Soares C.A.G."/>
            <person name="Elshahawi S."/>
            <person name="Hanora A."/>
            <person name="Schmidt E.W."/>
            <person name="Haygood M.G."/>
            <person name="Posfai J."/>
            <person name="Benner J."/>
            <person name="Madinger C."/>
            <person name="Nove J."/>
            <person name="Anton B."/>
            <person name="Chaudhary K."/>
            <person name="Foster J."/>
            <person name="Holman A."/>
            <person name="Kumar S."/>
            <person name="Lessard P.A."/>
            <person name="Luyten Y.A."/>
            <person name="Slatko B."/>
            <person name="Wood N."/>
            <person name="Wu B."/>
            <person name="Teplitski M."/>
            <person name="Mougous J.D."/>
            <person name="Ward N."/>
            <person name="Eisen J.A."/>
            <person name="Badger J.H."/>
            <person name="Distel D.L."/>
        </authorList>
    </citation>
    <scope>NUCLEOTIDE SEQUENCE [LARGE SCALE GENOMIC DNA]</scope>
    <source>
        <strain evidence="7">ATCC 39867 / T7901</strain>
    </source>
</reference>
<dbReference type="EMBL" id="CP001614">
    <property type="protein sequence ID" value="ACR14443.1"/>
    <property type="molecule type" value="Genomic_DNA"/>
</dbReference>
<name>C5BJP6_TERTT</name>
<accession>C5BJP6</accession>